<feature type="transmembrane region" description="Helical" evidence="2">
    <location>
        <begin position="6"/>
        <end position="27"/>
    </location>
</feature>
<dbReference type="InterPro" id="IPR019587">
    <property type="entry name" value="Polyketide_cyclase/dehydratase"/>
</dbReference>
<organism evidence="3">
    <name type="scientific">Candidatus Thiocaldithrix dubininis</name>
    <dbReference type="NCBI Taxonomy" id="3080823"/>
    <lineage>
        <taxon>Bacteria</taxon>
        <taxon>Pseudomonadati</taxon>
        <taxon>Pseudomonadota</taxon>
        <taxon>Gammaproteobacteria</taxon>
        <taxon>Thiotrichales</taxon>
        <taxon>Thiotrichaceae</taxon>
        <taxon>Candidatus Thiocaldithrix</taxon>
    </lineage>
</organism>
<dbReference type="Pfam" id="PF10604">
    <property type="entry name" value="Polyketide_cyc2"/>
    <property type="match status" value="1"/>
</dbReference>
<gene>
    <name evidence="3" type="ORF">QJT80_12100</name>
</gene>
<dbReference type="KEGG" id="tdu:QJT80_12100"/>
<keyword evidence="2" id="KW-1133">Transmembrane helix</keyword>
<reference evidence="3" key="1">
    <citation type="journal article" date="2023" name="Int. J. Mol. Sci.">
        <title>Metagenomics Revealed a New Genus 'Candidatus Thiocaldithrix dubininis' gen. nov., sp. nov. and a New Species 'Candidatus Thiothrix putei' sp. nov. in the Family Thiotrichaceae, Some Members of Which Have Traits of Both Na+- and H+-Motive Energetics.</title>
        <authorList>
            <person name="Ravin N.V."/>
            <person name="Muntyan M.S."/>
            <person name="Smolyakov D.D."/>
            <person name="Rudenko T.S."/>
            <person name="Beletsky A.V."/>
            <person name="Mardanov A.V."/>
            <person name="Grabovich M.Y."/>
        </authorList>
    </citation>
    <scope>NUCLEOTIDE SEQUENCE</scope>
    <source>
        <strain evidence="3">GKL-01</strain>
    </source>
</reference>
<dbReference type="EMBL" id="CP124755">
    <property type="protein sequence ID" value="WGZ90236.1"/>
    <property type="molecule type" value="Genomic_DNA"/>
</dbReference>
<keyword evidence="2" id="KW-0472">Membrane</keyword>
<reference evidence="3" key="2">
    <citation type="submission" date="2023-04" db="EMBL/GenBank/DDBJ databases">
        <authorList>
            <person name="Beletskiy A.V."/>
            <person name="Mardanov A.V."/>
            <person name="Ravin N.V."/>
        </authorList>
    </citation>
    <scope>NUCLEOTIDE SEQUENCE</scope>
    <source>
        <strain evidence="3">GKL-01</strain>
    </source>
</reference>
<feature type="compositionally biased region" description="Polar residues" evidence="1">
    <location>
        <begin position="172"/>
        <end position="183"/>
    </location>
</feature>
<dbReference type="Proteomes" id="UP001300672">
    <property type="component" value="Chromosome"/>
</dbReference>
<evidence type="ECO:0000256" key="2">
    <source>
        <dbReference type="SAM" id="Phobius"/>
    </source>
</evidence>
<proteinExistence type="predicted"/>
<sequence>MDNIYIWLGLGAIIVAVLGFLLAGFAISPYQQVTRVELIKAPINDVWESLSNLPTQTYWRQDIKNIQMLDDDAGLRWVEHPANGSASTTVRKIKEKAPQVLLLEMDNNNGKGSREARLSQVPGGTRITFTERCETQSPFKRLQARRGGGLDKKLDKFIQELKQKFVAPPPSTNSDTVSGNAQA</sequence>
<protein>
    <submittedName>
        <fullName evidence="3">SRPBCC family protein</fullName>
    </submittedName>
</protein>
<keyword evidence="2" id="KW-0812">Transmembrane</keyword>
<name>A0AA95H8V2_9GAMM</name>
<dbReference type="AlphaFoldDB" id="A0AA95H8V2"/>
<dbReference type="SUPFAM" id="SSF55961">
    <property type="entry name" value="Bet v1-like"/>
    <property type="match status" value="1"/>
</dbReference>
<evidence type="ECO:0000256" key="1">
    <source>
        <dbReference type="SAM" id="MobiDB-lite"/>
    </source>
</evidence>
<accession>A0AA95H8V2</accession>
<feature type="region of interest" description="Disordered" evidence="1">
    <location>
        <begin position="163"/>
        <end position="183"/>
    </location>
</feature>
<dbReference type="Gene3D" id="3.30.530.20">
    <property type="match status" value="1"/>
</dbReference>
<dbReference type="InterPro" id="IPR023393">
    <property type="entry name" value="START-like_dom_sf"/>
</dbReference>
<dbReference type="CDD" id="cd07812">
    <property type="entry name" value="SRPBCC"/>
    <property type="match status" value="1"/>
</dbReference>
<evidence type="ECO:0000313" key="3">
    <source>
        <dbReference type="EMBL" id="WGZ90236.1"/>
    </source>
</evidence>